<organism evidence="1 2">
    <name type="scientific">Salinisphaera japonica YTM-1</name>
    <dbReference type="NCBI Taxonomy" id="1209778"/>
    <lineage>
        <taxon>Bacteria</taxon>
        <taxon>Pseudomonadati</taxon>
        <taxon>Pseudomonadota</taxon>
        <taxon>Gammaproteobacteria</taxon>
        <taxon>Salinisphaerales</taxon>
        <taxon>Salinisphaeraceae</taxon>
        <taxon>Salinisphaera</taxon>
    </lineage>
</organism>
<proteinExistence type="predicted"/>
<dbReference type="AlphaFoldDB" id="A0A423Q2S9"/>
<evidence type="ECO:0000313" key="1">
    <source>
        <dbReference type="EMBL" id="ROO32919.1"/>
    </source>
</evidence>
<dbReference type="InParanoid" id="A0A423Q2S9"/>
<comment type="caution">
    <text evidence="1">The sequence shown here is derived from an EMBL/GenBank/DDBJ whole genome shotgun (WGS) entry which is preliminary data.</text>
</comment>
<evidence type="ECO:0000313" key="2">
    <source>
        <dbReference type="Proteomes" id="UP000285310"/>
    </source>
</evidence>
<dbReference type="EMBL" id="AYKG01000001">
    <property type="protein sequence ID" value="ROO32919.1"/>
    <property type="molecule type" value="Genomic_DNA"/>
</dbReference>
<dbReference type="Proteomes" id="UP000285310">
    <property type="component" value="Unassembled WGS sequence"/>
</dbReference>
<name>A0A423Q2S9_9GAMM</name>
<sequence>MPRRVKSRDEWHADRQHVMQVFVDQLSRNFRKAREKSGFYTNSNNPPSLYEIKSLGGARYRSMG</sequence>
<keyword evidence="2" id="KW-1185">Reference proteome</keyword>
<accession>A0A423Q2S9</accession>
<protein>
    <submittedName>
        <fullName evidence="1">Uncharacterized protein</fullName>
    </submittedName>
</protein>
<reference evidence="1 2" key="1">
    <citation type="submission" date="2013-10" db="EMBL/GenBank/DDBJ databases">
        <title>Salinisphaera japonica YTM-1 Genome Sequencing.</title>
        <authorList>
            <person name="Lai Q."/>
            <person name="Li C."/>
            <person name="Shao Z."/>
        </authorList>
    </citation>
    <scope>NUCLEOTIDE SEQUENCE [LARGE SCALE GENOMIC DNA]</scope>
    <source>
        <strain evidence="1 2">YTM-1</strain>
    </source>
</reference>
<gene>
    <name evidence="1" type="ORF">SAJA_00720</name>
</gene>